<reference evidence="1 3" key="1">
    <citation type="submission" date="2016-12" db="EMBL/GenBank/DDBJ databases">
        <authorList>
            <person name="Song W.-J."/>
            <person name="Kurnit D.M."/>
        </authorList>
    </citation>
    <scope>NUCLEOTIDE SEQUENCE [LARGE SCALE GENOMIC DNA]</scope>
    <source>
        <strain evidence="1 3">IMCC3135</strain>
    </source>
</reference>
<proteinExistence type="predicted"/>
<dbReference type="KEGG" id="gai:IMCC3135_32890"/>
<dbReference type="AlphaFoldDB" id="A0A2Z2NGY2"/>
<organism evidence="1 3">
    <name type="scientific">Granulosicoccus antarcticus IMCC3135</name>
    <dbReference type="NCBI Taxonomy" id="1192854"/>
    <lineage>
        <taxon>Bacteria</taxon>
        <taxon>Pseudomonadati</taxon>
        <taxon>Pseudomonadota</taxon>
        <taxon>Gammaproteobacteria</taxon>
        <taxon>Chromatiales</taxon>
        <taxon>Granulosicoccaceae</taxon>
        <taxon>Granulosicoccus</taxon>
    </lineage>
</organism>
<dbReference type="Proteomes" id="UP000250079">
    <property type="component" value="Chromosome"/>
</dbReference>
<accession>A0A2Z2NGY2</accession>
<dbReference type="InterPro" id="IPR035315">
    <property type="entry name" value="DUF5372"/>
</dbReference>
<keyword evidence="3" id="KW-1185">Reference proteome</keyword>
<dbReference type="Pfam" id="PF17342">
    <property type="entry name" value="DUF5372"/>
    <property type="match status" value="1"/>
</dbReference>
<gene>
    <name evidence="1" type="ORF">IMCC3135_01055</name>
    <name evidence="2" type="ORF">IMCC3135_32890</name>
</gene>
<name>A0A2Z2NGY2_9GAMM</name>
<evidence type="ECO:0000313" key="3">
    <source>
        <dbReference type="Proteomes" id="UP000250079"/>
    </source>
</evidence>
<dbReference type="KEGG" id="gai:IMCC3135_01055"/>
<evidence type="ECO:0000313" key="1">
    <source>
        <dbReference type="EMBL" id="ASJ70333.1"/>
    </source>
</evidence>
<evidence type="ECO:0000313" key="2">
    <source>
        <dbReference type="EMBL" id="ASJ76623.1"/>
    </source>
</evidence>
<dbReference type="EMBL" id="CP018632">
    <property type="protein sequence ID" value="ASJ70333.1"/>
    <property type="molecule type" value="Genomic_DNA"/>
</dbReference>
<protein>
    <submittedName>
        <fullName evidence="1">Uncharacterized protein</fullName>
    </submittedName>
</protein>
<sequence length="75" mass="8521">MTQQRFDVLKRRRVSGVETLIIRHPERGTLAVAQEWTDWEPLSELASPGVILEFDSLLTLATLVRQLTESDGVDE</sequence>
<dbReference type="EMBL" id="CP018632">
    <property type="protein sequence ID" value="ASJ76623.1"/>
    <property type="molecule type" value="Genomic_DNA"/>
</dbReference>